<dbReference type="EMBL" id="JSZA02000408">
    <property type="protein sequence ID" value="TGN99701.1"/>
    <property type="molecule type" value="Genomic_DNA"/>
</dbReference>
<reference evidence="2 3" key="1">
    <citation type="journal article" date="2016" name="Front. Microbiol.">
        <title>Single-Cell (Meta-)Genomics of a Dimorphic Candidatus Thiomargarita nelsonii Reveals Genomic Plasticity.</title>
        <authorList>
            <person name="Flood B.E."/>
            <person name="Fliss P."/>
            <person name="Jones D.S."/>
            <person name="Dick G.J."/>
            <person name="Jain S."/>
            <person name="Kaster A.K."/>
            <person name="Winkel M."/>
            <person name="Mussmann M."/>
            <person name="Bailey J."/>
        </authorList>
    </citation>
    <scope>NUCLEOTIDE SEQUENCE [LARGE SCALE GENOMIC DNA]</scope>
    <source>
        <strain evidence="2">Hydrate Ridge</strain>
    </source>
</reference>
<dbReference type="AlphaFoldDB" id="A0A4E0QWG8"/>
<comment type="caution">
    <text evidence="2">The sequence shown here is derived from an EMBL/GenBank/DDBJ whole genome shotgun (WGS) entry which is preliminary data.</text>
</comment>
<evidence type="ECO:0000313" key="2">
    <source>
        <dbReference type="EMBL" id="TGN99701.1"/>
    </source>
</evidence>
<dbReference type="PROSITE" id="PS51257">
    <property type="entry name" value="PROKAR_LIPOPROTEIN"/>
    <property type="match status" value="1"/>
</dbReference>
<sequence length="146" mass="16871">MHRKGDRLKAKARKNSSSLAGSSTGCFKSPVVFSFRSLDSSQHLKETFECWEKEKLLVKLLNKIRAVSQKTMSEAMIDRIIKIYDSFPPKDKTAYSVPNYLSEELQWASMHLQGKAVIAGHVVENIFYIVFLDREHKFWKSKKKNT</sequence>
<gene>
    <name evidence="2" type="ORF">PN36_35005</name>
</gene>
<feature type="compositionally biased region" description="Basic residues" evidence="1">
    <location>
        <begin position="1"/>
        <end position="14"/>
    </location>
</feature>
<protein>
    <submittedName>
        <fullName evidence="2">Uncharacterized protein</fullName>
    </submittedName>
</protein>
<keyword evidence="3" id="KW-1185">Reference proteome</keyword>
<evidence type="ECO:0000313" key="3">
    <source>
        <dbReference type="Proteomes" id="UP000030428"/>
    </source>
</evidence>
<proteinExistence type="predicted"/>
<feature type="region of interest" description="Disordered" evidence="1">
    <location>
        <begin position="1"/>
        <end position="22"/>
    </location>
</feature>
<dbReference type="Proteomes" id="UP000030428">
    <property type="component" value="Unassembled WGS sequence"/>
</dbReference>
<accession>A0A4E0QWG8</accession>
<name>A0A4E0QWG8_9GAMM</name>
<evidence type="ECO:0000256" key="1">
    <source>
        <dbReference type="SAM" id="MobiDB-lite"/>
    </source>
</evidence>
<organism evidence="2 3">
    <name type="scientific">Candidatus Thiomargarita nelsonii</name>
    <dbReference type="NCBI Taxonomy" id="1003181"/>
    <lineage>
        <taxon>Bacteria</taxon>
        <taxon>Pseudomonadati</taxon>
        <taxon>Pseudomonadota</taxon>
        <taxon>Gammaproteobacteria</taxon>
        <taxon>Thiotrichales</taxon>
        <taxon>Thiotrichaceae</taxon>
        <taxon>Thiomargarita</taxon>
    </lineage>
</organism>